<dbReference type="Proteomes" id="UP001291309">
    <property type="component" value="Unassembled WGS sequence"/>
</dbReference>
<evidence type="ECO:0000259" key="3">
    <source>
        <dbReference type="Pfam" id="PF05368"/>
    </source>
</evidence>
<evidence type="ECO:0000256" key="2">
    <source>
        <dbReference type="ARBA" id="ARBA00023002"/>
    </source>
</evidence>
<dbReference type="Pfam" id="PF05368">
    <property type="entry name" value="NmrA"/>
    <property type="match status" value="1"/>
</dbReference>
<accession>A0ABU5H7Z7</accession>
<dbReference type="Gene3D" id="3.40.50.720">
    <property type="entry name" value="NAD(P)-binding Rossmann-like Domain"/>
    <property type="match status" value="1"/>
</dbReference>
<name>A0ABU5H7Z7_9BACT</name>
<evidence type="ECO:0000313" key="4">
    <source>
        <dbReference type="EMBL" id="MDY7229594.1"/>
    </source>
</evidence>
<feature type="domain" description="NmrA-like" evidence="3">
    <location>
        <begin position="3"/>
        <end position="255"/>
    </location>
</feature>
<dbReference type="PANTHER" id="PTHR47706">
    <property type="entry name" value="NMRA-LIKE FAMILY PROTEIN"/>
    <property type="match status" value="1"/>
</dbReference>
<proteinExistence type="predicted"/>
<keyword evidence="5" id="KW-1185">Reference proteome</keyword>
<dbReference type="InterPro" id="IPR051609">
    <property type="entry name" value="NmrA/Isoflavone_reductase-like"/>
</dbReference>
<dbReference type="InterPro" id="IPR036291">
    <property type="entry name" value="NAD(P)-bd_dom_sf"/>
</dbReference>
<dbReference type="SUPFAM" id="SSF51735">
    <property type="entry name" value="NAD(P)-binding Rossmann-fold domains"/>
    <property type="match status" value="1"/>
</dbReference>
<organism evidence="4 5">
    <name type="scientific">Hyalangium rubrum</name>
    <dbReference type="NCBI Taxonomy" id="3103134"/>
    <lineage>
        <taxon>Bacteria</taxon>
        <taxon>Pseudomonadati</taxon>
        <taxon>Myxococcota</taxon>
        <taxon>Myxococcia</taxon>
        <taxon>Myxococcales</taxon>
        <taxon>Cystobacterineae</taxon>
        <taxon>Archangiaceae</taxon>
        <taxon>Hyalangium</taxon>
    </lineage>
</organism>
<reference evidence="4 5" key="1">
    <citation type="submission" date="2023-12" db="EMBL/GenBank/DDBJ databases">
        <title>the genome sequence of Hyalangium sp. s54d21.</title>
        <authorList>
            <person name="Zhang X."/>
        </authorList>
    </citation>
    <scope>NUCLEOTIDE SEQUENCE [LARGE SCALE GENOMIC DNA]</scope>
    <source>
        <strain evidence="5">s54d21</strain>
    </source>
</reference>
<gene>
    <name evidence="4" type="ORF">SYV04_24590</name>
</gene>
<comment type="caution">
    <text evidence="4">The sequence shown here is derived from an EMBL/GenBank/DDBJ whole genome shotgun (WGS) entry which is preliminary data.</text>
</comment>
<protein>
    <submittedName>
        <fullName evidence="4">NmrA family NAD(P)-binding protein</fullName>
    </submittedName>
</protein>
<dbReference type="InterPro" id="IPR008030">
    <property type="entry name" value="NmrA-like"/>
</dbReference>
<dbReference type="PANTHER" id="PTHR47706:SF9">
    <property type="entry name" value="NMRA-LIKE DOMAIN-CONTAINING PROTEIN-RELATED"/>
    <property type="match status" value="1"/>
</dbReference>
<keyword evidence="1" id="KW-0521">NADP</keyword>
<dbReference type="RefSeq" id="WP_321548314.1">
    <property type="nucleotide sequence ID" value="NZ_JAXIVS010000008.1"/>
</dbReference>
<keyword evidence="2" id="KW-0560">Oxidoreductase</keyword>
<evidence type="ECO:0000313" key="5">
    <source>
        <dbReference type="Proteomes" id="UP001291309"/>
    </source>
</evidence>
<sequence>MTQQTIVLVGGTGHLGTLIGHAVLDRPDVRLRVLVRPGSRQKVADLEKRGVQVVEGALGPEFRAALDSLCQGASTVISAVQGGPEVIIDGQMHLLRAARDAGVNRFIPSDYSLDLFKVKPGHIPTSEMRRQFALAADAERGKVEVVHVLNGGFLDRGVLFGFIRVIDVEKQTAYVWGDGKQPMDWTTYADTARYTAEVAVDERPVPRVFSVAGDVLDFEGLVRAYELGSGKKLRVERLGSLEDLDARIEHLKKANPADFLSYLPLMYYRSILNGEGKLDELMNDRYPSIKPTTVREYVVGERL</sequence>
<dbReference type="Gene3D" id="3.90.25.10">
    <property type="entry name" value="UDP-galactose 4-epimerase, domain 1"/>
    <property type="match status" value="1"/>
</dbReference>
<dbReference type="EMBL" id="JAXIVS010000008">
    <property type="protein sequence ID" value="MDY7229594.1"/>
    <property type="molecule type" value="Genomic_DNA"/>
</dbReference>
<evidence type="ECO:0000256" key="1">
    <source>
        <dbReference type="ARBA" id="ARBA00022857"/>
    </source>
</evidence>